<dbReference type="GO" id="GO:0046872">
    <property type="term" value="F:metal ion binding"/>
    <property type="evidence" value="ECO:0007669"/>
    <property type="project" value="UniProtKB-KW"/>
</dbReference>
<dbReference type="FunFam" id="3.40.50.1980:FF:000022">
    <property type="entry name" value="Heme ABC transporter substrate-binding protein IsdE"/>
    <property type="match status" value="1"/>
</dbReference>
<keyword evidence="5" id="KW-1003">Cell membrane</keyword>
<dbReference type="PROSITE" id="PS50983">
    <property type="entry name" value="FE_B12_PBP"/>
    <property type="match status" value="1"/>
</dbReference>
<evidence type="ECO:0000256" key="10">
    <source>
        <dbReference type="ARBA" id="ARBA00023136"/>
    </source>
</evidence>
<dbReference type="Gene3D" id="3.40.50.1980">
    <property type="entry name" value="Nitrogenase molybdenum iron protein domain"/>
    <property type="match status" value="2"/>
</dbReference>
<evidence type="ECO:0000256" key="6">
    <source>
        <dbReference type="ARBA" id="ARBA00022617"/>
    </source>
</evidence>
<dbReference type="AlphaFoldDB" id="A0AAP8PNL8"/>
<evidence type="ECO:0000256" key="4">
    <source>
        <dbReference type="ARBA" id="ARBA00022448"/>
    </source>
</evidence>
<proteinExistence type="inferred from homology"/>
<evidence type="ECO:0000259" key="16">
    <source>
        <dbReference type="PROSITE" id="PS50983"/>
    </source>
</evidence>
<evidence type="ECO:0000256" key="8">
    <source>
        <dbReference type="ARBA" id="ARBA00022729"/>
    </source>
</evidence>
<feature type="chain" id="PRO_5042938006" description="High-affinity heme uptake system protein IsdE" evidence="15">
    <location>
        <begin position="21"/>
        <end position="299"/>
    </location>
</feature>
<dbReference type="InterPro" id="IPR050902">
    <property type="entry name" value="ABC_Transporter_SBP"/>
</dbReference>
<dbReference type="EMBL" id="PPQW01000047">
    <property type="protein sequence ID" value="PNZ66876.1"/>
    <property type="molecule type" value="Genomic_DNA"/>
</dbReference>
<organism evidence="17 18">
    <name type="scientific">Staphylococcus auricularis</name>
    <dbReference type="NCBI Taxonomy" id="29379"/>
    <lineage>
        <taxon>Bacteria</taxon>
        <taxon>Bacillati</taxon>
        <taxon>Bacillota</taxon>
        <taxon>Bacilli</taxon>
        <taxon>Bacillales</taxon>
        <taxon>Staphylococcaceae</taxon>
        <taxon>Staphylococcus</taxon>
    </lineage>
</organism>
<dbReference type="SUPFAM" id="SSF53807">
    <property type="entry name" value="Helical backbone' metal receptor"/>
    <property type="match status" value="1"/>
</dbReference>
<dbReference type="NCBIfam" id="TIGR03659">
    <property type="entry name" value="IsdE"/>
    <property type="match status" value="1"/>
</dbReference>
<evidence type="ECO:0000256" key="2">
    <source>
        <dbReference type="ARBA" id="ARBA00008814"/>
    </source>
</evidence>
<keyword evidence="4" id="KW-0813">Transport</keyword>
<feature type="signal peptide" evidence="15">
    <location>
        <begin position="1"/>
        <end position="20"/>
    </location>
</feature>
<sequence length="299" mass="33860">MKLKLITFLAILLLVLSACSNDSSKDKAETENVDAEGKKFRIVPTTVALTMTLDKLDLPIVGKPTSYKTLPKRYDDVPEVGQPMAPSVEAVKQVNPTHVLSVDTIKEEMKPFYKQLGMKGEYYDYDSIDGMEKSITRLGEQFNREDQAKALNQHINDVKKDIETKASEQSYHPKVLILMGVPGSYLVATDNSYIGDLVKIAGGENVIKDTSKQYISSNTENLVNTNPDIILRLPHGMPEEVKKMFQKEFKENDIWKHFNAVQNDHVYDLEEIPFGITANVDAPDAMQQLYTLFYKEYQQ</sequence>
<keyword evidence="12" id="KW-0449">Lipoprotein</keyword>
<dbReference type="InterPro" id="IPR002491">
    <property type="entry name" value="ABC_transptr_periplasmic_BD"/>
</dbReference>
<comment type="cofactor">
    <cofactor evidence="1">
        <name>heme b</name>
        <dbReference type="ChEBI" id="CHEBI:60344"/>
    </cofactor>
</comment>
<dbReference type="FunFam" id="3.40.50.1980:FF:000031">
    <property type="entry name" value="High-affinity heme uptake system protein IsdE"/>
    <property type="match status" value="1"/>
</dbReference>
<dbReference type="GeneID" id="64983040"/>
<evidence type="ECO:0000256" key="5">
    <source>
        <dbReference type="ARBA" id="ARBA00022475"/>
    </source>
</evidence>
<keyword evidence="7" id="KW-0479">Metal-binding</keyword>
<keyword evidence="10" id="KW-0472">Membrane</keyword>
<evidence type="ECO:0000256" key="15">
    <source>
        <dbReference type="SAM" id="SignalP"/>
    </source>
</evidence>
<comment type="caution">
    <text evidence="17">The sequence shown here is derived from an EMBL/GenBank/DDBJ whole genome shotgun (WGS) entry which is preliminary data.</text>
</comment>
<keyword evidence="9" id="KW-0408">Iron</keyword>
<name>A0AAP8PNL8_9STAP</name>
<accession>A0AAP8PNL8</accession>
<evidence type="ECO:0000313" key="17">
    <source>
        <dbReference type="EMBL" id="PNZ66876.1"/>
    </source>
</evidence>
<comment type="similarity">
    <text evidence="2">Belongs to the bacterial solute-binding protein 8 family.</text>
</comment>
<dbReference type="GO" id="GO:0015886">
    <property type="term" value="P:heme transport"/>
    <property type="evidence" value="ECO:0007669"/>
    <property type="project" value="InterPro"/>
</dbReference>
<dbReference type="Pfam" id="PF01497">
    <property type="entry name" value="Peripla_BP_2"/>
    <property type="match status" value="1"/>
</dbReference>
<evidence type="ECO:0000313" key="18">
    <source>
        <dbReference type="Proteomes" id="UP000242470"/>
    </source>
</evidence>
<evidence type="ECO:0000256" key="7">
    <source>
        <dbReference type="ARBA" id="ARBA00022723"/>
    </source>
</evidence>
<dbReference type="GO" id="GO:0016020">
    <property type="term" value="C:membrane"/>
    <property type="evidence" value="ECO:0007669"/>
    <property type="project" value="InterPro"/>
</dbReference>
<keyword evidence="6" id="KW-0349">Heme</keyword>
<dbReference type="GO" id="GO:0071281">
    <property type="term" value="P:cellular response to iron ion"/>
    <property type="evidence" value="ECO:0007669"/>
    <property type="project" value="TreeGrafter"/>
</dbReference>
<feature type="domain" description="Fe/B12 periplasmic-binding" evidence="16">
    <location>
        <begin position="41"/>
        <end position="297"/>
    </location>
</feature>
<dbReference type="PANTHER" id="PTHR30535:SF36">
    <property type="entry name" value="HIGH-AFFINITY HEME UPTAKE SYSTEM PROTEIN ISDE"/>
    <property type="match status" value="1"/>
</dbReference>
<protein>
    <recommendedName>
        <fullName evidence="3">High-affinity heme uptake system protein IsdE</fullName>
    </recommendedName>
    <alternativeName>
        <fullName evidence="14">Iron-regulated surface determinant protein E</fullName>
    </alternativeName>
    <alternativeName>
        <fullName evidence="13">Staphylococcal iron-regulated protein F</fullName>
    </alternativeName>
</protein>
<dbReference type="RefSeq" id="WP_059106326.1">
    <property type="nucleotide sequence ID" value="NZ_AP024589.1"/>
</dbReference>
<evidence type="ECO:0000256" key="14">
    <source>
        <dbReference type="ARBA" id="ARBA00031463"/>
    </source>
</evidence>
<evidence type="ECO:0000256" key="1">
    <source>
        <dbReference type="ARBA" id="ARBA00001970"/>
    </source>
</evidence>
<keyword evidence="11" id="KW-0564">Palmitate</keyword>
<dbReference type="InterPro" id="IPR019957">
    <property type="entry name" value="ABC_transptr_haem-bd_IsdE"/>
</dbReference>
<evidence type="ECO:0000256" key="3">
    <source>
        <dbReference type="ARBA" id="ARBA00015862"/>
    </source>
</evidence>
<keyword evidence="8 15" id="KW-0732">Signal</keyword>
<dbReference type="GO" id="GO:0020037">
    <property type="term" value="F:heme binding"/>
    <property type="evidence" value="ECO:0007669"/>
    <property type="project" value="InterPro"/>
</dbReference>
<evidence type="ECO:0000256" key="9">
    <source>
        <dbReference type="ARBA" id="ARBA00023004"/>
    </source>
</evidence>
<dbReference type="PANTHER" id="PTHR30535">
    <property type="entry name" value="VITAMIN B12-BINDING PROTEIN"/>
    <property type="match status" value="1"/>
</dbReference>
<evidence type="ECO:0000256" key="11">
    <source>
        <dbReference type="ARBA" id="ARBA00023139"/>
    </source>
</evidence>
<dbReference type="PROSITE" id="PS51257">
    <property type="entry name" value="PROKAR_LIPOPROTEIN"/>
    <property type="match status" value="1"/>
</dbReference>
<gene>
    <name evidence="17" type="primary">isdE</name>
    <name evidence="17" type="ORF">CD158_07325</name>
</gene>
<evidence type="ECO:0000256" key="13">
    <source>
        <dbReference type="ARBA" id="ARBA00031148"/>
    </source>
</evidence>
<evidence type="ECO:0000256" key="12">
    <source>
        <dbReference type="ARBA" id="ARBA00023288"/>
    </source>
</evidence>
<reference evidence="17 18" key="1">
    <citation type="submission" date="2017-08" db="EMBL/GenBank/DDBJ databases">
        <title>Draft genome sequences of 64 type strains of genus Staph aureus.</title>
        <authorList>
            <person name="Cole K."/>
            <person name="Golubchik T."/>
            <person name="Russell J."/>
            <person name="Foster D."/>
            <person name="Llewelyn M."/>
            <person name="Wilson D."/>
            <person name="Crook D."/>
            <person name="Paul J."/>
        </authorList>
    </citation>
    <scope>NUCLEOTIDE SEQUENCE [LARGE SCALE GENOMIC DNA]</scope>
    <source>
        <strain evidence="17 18">NCTC 12101</strain>
    </source>
</reference>
<dbReference type="Proteomes" id="UP000242470">
    <property type="component" value="Unassembled WGS sequence"/>
</dbReference>